<proteinExistence type="predicted"/>
<gene>
    <name evidence="2" type="ORF">PHYPSEUDO_004942</name>
</gene>
<evidence type="ECO:0000256" key="1">
    <source>
        <dbReference type="SAM" id="MobiDB-lite"/>
    </source>
</evidence>
<keyword evidence="3" id="KW-1185">Reference proteome</keyword>
<organism evidence="2 3">
    <name type="scientific">Phytophthora pseudosyringae</name>
    <dbReference type="NCBI Taxonomy" id="221518"/>
    <lineage>
        <taxon>Eukaryota</taxon>
        <taxon>Sar</taxon>
        <taxon>Stramenopiles</taxon>
        <taxon>Oomycota</taxon>
        <taxon>Peronosporomycetes</taxon>
        <taxon>Peronosporales</taxon>
        <taxon>Peronosporaceae</taxon>
        <taxon>Phytophthora</taxon>
    </lineage>
</organism>
<evidence type="ECO:0000313" key="3">
    <source>
        <dbReference type="Proteomes" id="UP000694044"/>
    </source>
</evidence>
<evidence type="ECO:0000313" key="2">
    <source>
        <dbReference type="EMBL" id="KAG7391407.1"/>
    </source>
</evidence>
<feature type="region of interest" description="Disordered" evidence="1">
    <location>
        <begin position="58"/>
        <end position="237"/>
    </location>
</feature>
<dbReference type="EMBL" id="JAGDFM010000021">
    <property type="protein sequence ID" value="KAG7391407.1"/>
    <property type="molecule type" value="Genomic_DNA"/>
</dbReference>
<dbReference type="Proteomes" id="UP000694044">
    <property type="component" value="Unassembled WGS sequence"/>
</dbReference>
<feature type="compositionally biased region" description="Basic and acidic residues" evidence="1">
    <location>
        <begin position="133"/>
        <end position="154"/>
    </location>
</feature>
<dbReference type="OrthoDB" id="76965at2759"/>
<comment type="caution">
    <text evidence="2">The sequence shown here is derived from an EMBL/GenBank/DDBJ whole genome shotgun (WGS) entry which is preliminary data.</text>
</comment>
<sequence>MADDGVAAAEIARQIAALKPRVEGSRGVMGYLVRAADTDKPPSDKRADVNKMFLASTIRGVNSHNRRQEEDKCWTLRSMGRRKLDEPRDRRRPSRRSRSCSSERRRPSDRKRRRSPSISRSRSRNRSRRSRSRDRSPAAEAQNEKEEGGDERSFWARKKAEKTRKLWEKLHSGGTVSVENAPDFSSEESDHDDVKPTNAKAAPPPDRDEKKHKKHHKKHKKHGRKSDKKATRRRSRL</sequence>
<feature type="compositionally biased region" description="Basic residues" evidence="1">
    <location>
        <begin position="210"/>
        <end position="237"/>
    </location>
</feature>
<dbReference type="AlphaFoldDB" id="A0A8T1WCJ9"/>
<accession>A0A8T1WCJ9</accession>
<reference evidence="2" key="1">
    <citation type="submission" date="2021-02" db="EMBL/GenBank/DDBJ databases">
        <authorList>
            <person name="Palmer J.M."/>
        </authorList>
    </citation>
    <scope>NUCLEOTIDE SEQUENCE</scope>
    <source>
        <strain evidence="2">SCRP734</strain>
    </source>
</reference>
<protein>
    <submittedName>
        <fullName evidence="2">Uncharacterized protein</fullName>
    </submittedName>
</protein>
<name>A0A8T1WCJ9_9STRA</name>
<feature type="compositionally biased region" description="Basic residues" evidence="1">
    <location>
        <begin position="107"/>
        <end position="132"/>
    </location>
</feature>